<feature type="binding site" evidence="8">
    <location>
        <position position="488"/>
    </location>
    <ligand>
        <name>Mg(2+)</name>
        <dbReference type="ChEBI" id="CHEBI:18420"/>
    </ligand>
</feature>
<evidence type="ECO:0000256" key="6">
    <source>
        <dbReference type="ARBA" id="ARBA00022842"/>
    </source>
</evidence>
<dbReference type="FunFam" id="3.30.230.70:FF:000001">
    <property type="entry name" value="Polyribonucleotide nucleotidyltransferase"/>
    <property type="match status" value="1"/>
</dbReference>
<dbReference type="Pfam" id="PF00575">
    <property type="entry name" value="S1"/>
    <property type="match status" value="1"/>
</dbReference>
<dbReference type="AlphaFoldDB" id="A0A7Y9FLS4"/>
<keyword evidence="7 8" id="KW-0694">RNA-binding</keyword>
<proteinExistence type="inferred from homology"/>
<evidence type="ECO:0000256" key="4">
    <source>
        <dbReference type="ARBA" id="ARBA00022695"/>
    </source>
</evidence>
<evidence type="ECO:0000313" key="11">
    <source>
        <dbReference type="EMBL" id="NYD89488.1"/>
    </source>
</evidence>
<dbReference type="GO" id="GO:0000287">
    <property type="term" value="F:magnesium ion binding"/>
    <property type="evidence" value="ECO:0007669"/>
    <property type="project" value="UniProtKB-UniRule"/>
</dbReference>
<dbReference type="InterPro" id="IPR015847">
    <property type="entry name" value="ExoRNase_PH_dom2"/>
</dbReference>
<feature type="compositionally biased region" description="Basic and acidic residues" evidence="9">
    <location>
        <begin position="703"/>
        <end position="719"/>
    </location>
</feature>
<keyword evidence="12" id="KW-1185">Reference proteome</keyword>
<dbReference type="InterPro" id="IPR027408">
    <property type="entry name" value="PNPase/RNase_PH_dom_sf"/>
</dbReference>
<dbReference type="SMART" id="SM00316">
    <property type="entry name" value="S1"/>
    <property type="match status" value="1"/>
</dbReference>
<keyword evidence="4 8" id="KW-0548">Nucleotidyltransferase</keyword>
<dbReference type="EC" id="2.7.7.8" evidence="8"/>
<dbReference type="CDD" id="cd11364">
    <property type="entry name" value="RNase_PH_PNPase_2"/>
    <property type="match status" value="1"/>
</dbReference>
<evidence type="ECO:0000313" key="12">
    <source>
        <dbReference type="Proteomes" id="UP000517753"/>
    </source>
</evidence>
<dbReference type="GO" id="GO:0004654">
    <property type="term" value="F:polyribonucleotide nucleotidyltransferase activity"/>
    <property type="evidence" value="ECO:0007669"/>
    <property type="project" value="UniProtKB-UniRule"/>
</dbReference>
<dbReference type="GO" id="GO:0006402">
    <property type="term" value="P:mRNA catabolic process"/>
    <property type="evidence" value="ECO:0007669"/>
    <property type="project" value="UniProtKB-UniRule"/>
</dbReference>
<dbReference type="InterPro" id="IPR015848">
    <property type="entry name" value="PNPase_PH_RNA-bd_bac/org-type"/>
</dbReference>
<dbReference type="InterPro" id="IPR012340">
    <property type="entry name" value="NA-bd_OB-fold"/>
</dbReference>
<dbReference type="Pfam" id="PF01138">
    <property type="entry name" value="RNase_PH"/>
    <property type="match status" value="2"/>
</dbReference>
<dbReference type="InterPro" id="IPR036456">
    <property type="entry name" value="PNPase_PH_RNA-bd_sf"/>
</dbReference>
<comment type="subcellular location">
    <subcellularLocation>
        <location evidence="8">Cytoplasm</location>
    </subcellularLocation>
</comment>
<dbReference type="EMBL" id="JACCBY010000001">
    <property type="protein sequence ID" value="NYD89488.1"/>
    <property type="molecule type" value="Genomic_DNA"/>
</dbReference>
<dbReference type="GO" id="GO:0003723">
    <property type="term" value="F:RNA binding"/>
    <property type="evidence" value="ECO:0007669"/>
    <property type="project" value="UniProtKB-UniRule"/>
</dbReference>
<evidence type="ECO:0000256" key="7">
    <source>
        <dbReference type="ARBA" id="ARBA00022884"/>
    </source>
</evidence>
<dbReference type="GO" id="GO:0000175">
    <property type="term" value="F:3'-5'-RNA exonuclease activity"/>
    <property type="evidence" value="ECO:0007669"/>
    <property type="project" value="TreeGrafter"/>
</dbReference>
<feature type="binding site" evidence="8">
    <location>
        <position position="494"/>
    </location>
    <ligand>
        <name>Mg(2+)</name>
        <dbReference type="ChEBI" id="CHEBI:18420"/>
    </ligand>
</feature>
<dbReference type="Pfam" id="PF00013">
    <property type="entry name" value="KH_1"/>
    <property type="match status" value="1"/>
</dbReference>
<sequence length="797" mass="85386">MFNAKKVSIEWGGQTLTLETGKVARQADGAVIATLGETVVLCAVTAAKSVKEGQDFFPLTVHYQEKFSASGRIPGGFFKRERGATERETLVSRLIDRPIRPLFPEGFYNEINCIAQVLSYDGENEPDLLAMIAASAAMTLSGVPFMGPIGAARVGYKDGEYQLNPSDAEVATGDLDLMVAATHDAVMMVESEANELSEDVMLGAVMFAHRASQDVIKAIIKLAEQAAKEPWELKVQDDSAGVKAKLKKLIGKDLEAAYKLTDKQARQTAINEARAKARDGMADLKDSDPQAYLASLKLVKKLEADIVRTAILKTGRRIDGRDTKTVRPIEAEVHFLPRAHGSALFTRGETQTIATTTLGTRDAEQMIDGLGGLTYQNFMLHYNFPPYSVGEVGRFGAPGRREVGHGKLAWRALRPVLPTKEEFPYTIRVTSDITESNGSSSMATVCGGSLSMMDAGVPLKRPVSGIAMGLILEGKDFAVLSDILGDEDHLGDMDFKVAGTSEGITSLQMDIKIAGITEEIMKVALAQAHEGRAHILGEMAKALGETRSELSAHAPRIETFTIDKSKIREVIGTGGKVIREIVAQTGAKVDIDDEGVIKVSSSDPAQIEAAIKWIKGLVEEAEVGKVYDGKVVNLVDFGAFVNFMGGKDGLVHVSEIKNERVEKVSDVLSEGQAVKVKVLEIDPRGKVRLSMRVVDQDTGAELEDTRPAREPREGGDRGPRGPRSGGGDRDGGGRDGGGRGPRRDGGGRDGGGRGPRRDGGDRGPRGEGGDRGPRNGGGNDDGPAPEFAPAFLTETRD</sequence>
<evidence type="ECO:0000256" key="1">
    <source>
        <dbReference type="ARBA" id="ARBA00007404"/>
    </source>
</evidence>
<dbReference type="HAMAP" id="MF_01595">
    <property type="entry name" value="PNPase"/>
    <property type="match status" value="1"/>
</dbReference>
<dbReference type="RefSeq" id="WP_179507924.1">
    <property type="nucleotide sequence ID" value="NZ_JACCBY010000001.1"/>
</dbReference>
<dbReference type="Pfam" id="PF03725">
    <property type="entry name" value="RNase_PH_C"/>
    <property type="match status" value="1"/>
</dbReference>
<keyword evidence="3 8" id="KW-0808">Transferase</keyword>
<dbReference type="GO" id="GO:0005829">
    <property type="term" value="C:cytosol"/>
    <property type="evidence" value="ECO:0007669"/>
    <property type="project" value="TreeGrafter"/>
</dbReference>
<name>A0A7Y9FLS4_9SPHN</name>
<dbReference type="CDD" id="cd11363">
    <property type="entry name" value="RNase_PH_PNPase_1"/>
    <property type="match status" value="1"/>
</dbReference>
<reference evidence="11 12" key="1">
    <citation type="submission" date="2020-08" db="EMBL/GenBank/DDBJ databases">
        <title>The Agave Microbiome: Exploring the role of microbial communities in plant adaptations to desert environments.</title>
        <authorList>
            <person name="Partida-Martinez L.P."/>
        </authorList>
    </citation>
    <scope>NUCLEOTIDE SEQUENCE [LARGE SCALE GENOMIC DNA]</scope>
    <source>
        <strain evidence="11 12">AS2.3</strain>
    </source>
</reference>
<dbReference type="Gene3D" id="3.30.230.70">
    <property type="entry name" value="GHMP Kinase, N-terminal domain"/>
    <property type="match status" value="2"/>
</dbReference>
<dbReference type="Proteomes" id="UP000517753">
    <property type="component" value="Unassembled WGS sequence"/>
</dbReference>
<organism evidence="11 12">
    <name type="scientific">Sphingomonas melonis</name>
    <dbReference type="NCBI Taxonomy" id="152682"/>
    <lineage>
        <taxon>Bacteria</taxon>
        <taxon>Pseudomonadati</taxon>
        <taxon>Pseudomonadota</taxon>
        <taxon>Alphaproteobacteria</taxon>
        <taxon>Sphingomonadales</taxon>
        <taxon>Sphingomonadaceae</taxon>
        <taxon>Sphingomonas</taxon>
    </lineage>
</organism>
<dbReference type="Pfam" id="PF03726">
    <property type="entry name" value="PNPase"/>
    <property type="match status" value="1"/>
</dbReference>
<evidence type="ECO:0000256" key="8">
    <source>
        <dbReference type="HAMAP-Rule" id="MF_01595"/>
    </source>
</evidence>
<comment type="caution">
    <text evidence="11">The sequence shown here is derived from an EMBL/GenBank/DDBJ whole genome shotgun (WGS) entry which is preliminary data.</text>
</comment>
<evidence type="ECO:0000256" key="3">
    <source>
        <dbReference type="ARBA" id="ARBA00022679"/>
    </source>
</evidence>
<dbReference type="FunFam" id="3.30.1370.10:FF:000001">
    <property type="entry name" value="Polyribonucleotide nucleotidyltransferase"/>
    <property type="match status" value="1"/>
</dbReference>
<feature type="domain" description="S1 motif" evidence="10">
    <location>
        <begin position="624"/>
        <end position="692"/>
    </location>
</feature>
<dbReference type="InterPro" id="IPR020568">
    <property type="entry name" value="Ribosomal_Su5_D2-typ_SF"/>
</dbReference>
<feature type="region of interest" description="Disordered" evidence="9">
    <location>
        <begin position="692"/>
        <end position="797"/>
    </location>
</feature>
<dbReference type="CDD" id="cd04472">
    <property type="entry name" value="S1_PNPase"/>
    <property type="match status" value="1"/>
</dbReference>
<comment type="catalytic activity">
    <reaction evidence="8">
        <text>RNA(n+1) + phosphate = RNA(n) + a ribonucleoside 5'-diphosphate</text>
        <dbReference type="Rhea" id="RHEA:22096"/>
        <dbReference type="Rhea" id="RHEA-COMP:14527"/>
        <dbReference type="Rhea" id="RHEA-COMP:17342"/>
        <dbReference type="ChEBI" id="CHEBI:43474"/>
        <dbReference type="ChEBI" id="CHEBI:57930"/>
        <dbReference type="ChEBI" id="CHEBI:140395"/>
        <dbReference type="EC" id="2.7.7.8"/>
    </reaction>
</comment>
<evidence type="ECO:0000256" key="5">
    <source>
        <dbReference type="ARBA" id="ARBA00022723"/>
    </source>
</evidence>
<dbReference type="PROSITE" id="PS50126">
    <property type="entry name" value="S1"/>
    <property type="match status" value="1"/>
</dbReference>
<comment type="similarity">
    <text evidence="1 8">Belongs to the polyribonucleotide nucleotidyltransferase family.</text>
</comment>
<dbReference type="PIRSF" id="PIRSF005499">
    <property type="entry name" value="PNPase"/>
    <property type="match status" value="1"/>
</dbReference>
<feature type="compositionally biased region" description="Basic and acidic residues" evidence="9">
    <location>
        <begin position="726"/>
        <end position="773"/>
    </location>
</feature>
<accession>A0A7Y9FLS4</accession>
<dbReference type="CDD" id="cd02393">
    <property type="entry name" value="KH-I_PNPase"/>
    <property type="match status" value="1"/>
</dbReference>
<dbReference type="SUPFAM" id="SSF54791">
    <property type="entry name" value="Eukaryotic type KH-domain (KH-domain type I)"/>
    <property type="match status" value="1"/>
</dbReference>
<dbReference type="PROSITE" id="PS50084">
    <property type="entry name" value="KH_TYPE_1"/>
    <property type="match status" value="1"/>
</dbReference>
<keyword evidence="5 8" id="KW-0479">Metal-binding</keyword>
<dbReference type="Gene3D" id="3.30.1370.10">
    <property type="entry name" value="K Homology domain, type 1"/>
    <property type="match status" value="1"/>
</dbReference>
<comment type="function">
    <text evidence="8">Involved in mRNA degradation. Catalyzes the phosphorolysis of single-stranded polyribonucleotides processively in the 3'- to 5'-direction.</text>
</comment>
<dbReference type="SMART" id="SM00322">
    <property type="entry name" value="KH"/>
    <property type="match status" value="1"/>
</dbReference>
<gene>
    <name evidence="8" type="primary">pnp</name>
    <name evidence="11" type="ORF">HD841_001257</name>
</gene>
<comment type="cofactor">
    <cofactor evidence="8">
        <name>Mg(2+)</name>
        <dbReference type="ChEBI" id="CHEBI:18420"/>
    </cofactor>
</comment>
<dbReference type="InterPro" id="IPR036345">
    <property type="entry name" value="ExoRNase_PH_dom2_sf"/>
</dbReference>
<dbReference type="SUPFAM" id="SSF54211">
    <property type="entry name" value="Ribosomal protein S5 domain 2-like"/>
    <property type="match status" value="2"/>
</dbReference>
<dbReference type="InterPro" id="IPR036612">
    <property type="entry name" value="KH_dom_type_1_sf"/>
</dbReference>
<dbReference type="InterPro" id="IPR004087">
    <property type="entry name" value="KH_dom"/>
</dbReference>
<dbReference type="FunFam" id="3.30.230.70:FF:000002">
    <property type="entry name" value="Polyribonucleotide nucleotidyltransferase"/>
    <property type="match status" value="1"/>
</dbReference>
<dbReference type="SUPFAM" id="SSF55666">
    <property type="entry name" value="Ribonuclease PH domain 2-like"/>
    <property type="match status" value="2"/>
</dbReference>
<protein>
    <recommendedName>
        <fullName evidence="8">Polyribonucleotide nucleotidyltransferase</fullName>
        <ecNumber evidence="8">2.7.7.8</ecNumber>
    </recommendedName>
    <alternativeName>
        <fullName evidence="8">Polynucleotide phosphorylase</fullName>
        <shortName evidence="8">PNPase</shortName>
    </alternativeName>
</protein>
<dbReference type="InterPro" id="IPR003029">
    <property type="entry name" value="S1_domain"/>
</dbReference>
<dbReference type="NCBIfam" id="NF008805">
    <property type="entry name" value="PRK11824.1"/>
    <property type="match status" value="1"/>
</dbReference>
<dbReference type="PANTHER" id="PTHR11252:SF0">
    <property type="entry name" value="POLYRIBONUCLEOTIDE NUCLEOTIDYLTRANSFERASE 1, MITOCHONDRIAL"/>
    <property type="match status" value="1"/>
</dbReference>
<keyword evidence="6 8" id="KW-0460">Magnesium</keyword>
<keyword evidence="2 8" id="KW-0963">Cytoplasm</keyword>
<evidence type="ECO:0000256" key="2">
    <source>
        <dbReference type="ARBA" id="ARBA00022490"/>
    </source>
</evidence>
<evidence type="ECO:0000256" key="9">
    <source>
        <dbReference type="SAM" id="MobiDB-lite"/>
    </source>
</evidence>
<dbReference type="InterPro" id="IPR001247">
    <property type="entry name" value="ExoRNase_PH_dom1"/>
</dbReference>
<dbReference type="InterPro" id="IPR012162">
    <property type="entry name" value="PNPase"/>
</dbReference>
<evidence type="ECO:0000259" key="10">
    <source>
        <dbReference type="PROSITE" id="PS50126"/>
    </source>
</evidence>
<dbReference type="PANTHER" id="PTHR11252">
    <property type="entry name" value="POLYRIBONUCLEOTIDE NUCLEOTIDYLTRANSFERASE"/>
    <property type="match status" value="1"/>
</dbReference>
<dbReference type="SUPFAM" id="SSF46915">
    <property type="entry name" value="Polynucleotide phosphorylase/guanosine pentaphosphate synthase (PNPase/GPSI), domain 3"/>
    <property type="match status" value="1"/>
</dbReference>
<dbReference type="NCBIfam" id="TIGR03591">
    <property type="entry name" value="polynuc_phos"/>
    <property type="match status" value="1"/>
</dbReference>
<dbReference type="GO" id="GO:0006396">
    <property type="term" value="P:RNA processing"/>
    <property type="evidence" value="ECO:0007669"/>
    <property type="project" value="InterPro"/>
</dbReference>
<dbReference type="Gene3D" id="2.40.50.140">
    <property type="entry name" value="Nucleic acid-binding proteins"/>
    <property type="match status" value="1"/>
</dbReference>
<dbReference type="InterPro" id="IPR004088">
    <property type="entry name" value="KH_dom_type_1"/>
</dbReference>
<dbReference type="SUPFAM" id="SSF50249">
    <property type="entry name" value="Nucleic acid-binding proteins"/>
    <property type="match status" value="1"/>
</dbReference>
<dbReference type="FunFam" id="2.40.50.140:FF:000107">
    <property type="entry name" value="Polyribonucleotide nucleotidyltransferase"/>
    <property type="match status" value="1"/>
</dbReference>